<evidence type="ECO:0008006" key="4">
    <source>
        <dbReference type="Google" id="ProtNLM"/>
    </source>
</evidence>
<name>A0A7W9E2F5_9MICO</name>
<evidence type="ECO:0000313" key="3">
    <source>
        <dbReference type="Proteomes" id="UP000561726"/>
    </source>
</evidence>
<protein>
    <recommendedName>
        <fullName evidence="4">Carboxymuconolactone decarboxylase-like domain-containing protein</fullName>
    </recommendedName>
</protein>
<dbReference type="SUPFAM" id="SSF69118">
    <property type="entry name" value="AhpD-like"/>
    <property type="match status" value="1"/>
</dbReference>
<reference evidence="2 3" key="1">
    <citation type="submission" date="2020-08" db="EMBL/GenBank/DDBJ databases">
        <title>Sequencing the genomes of 1000 actinobacteria strains.</title>
        <authorList>
            <person name="Klenk H.-P."/>
        </authorList>
    </citation>
    <scope>NUCLEOTIDE SEQUENCE [LARGE SCALE GENOMIC DNA]</scope>
    <source>
        <strain evidence="2 3">DSM 21065</strain>
    </source>
</reference>
<comment type="caution">
    <text evidence="2">The sequence shown here is derived from an EMBL/GenBank/DDBJ whole genome shotgun (WGS) entry which is preliminary data.</text>
</comment>
<organism evidence="2 3">
    <name type="scientific">Cryobacterium roopkundense</name>
    <dbReference type="NCBI Taxonomy" id="1001240"/>
    <lineage>
        <taxon>Bacteria</taxon>
        <taxon>Bacillati</taxon>
        <taxon>Actinomycetota</taxon>
        <taxon>Actinomycetes</taxon>
        <taxon>Micrococcales</taxon>
        <taxon>Microbacteriaceae</taxon>
        <taxon>Cryobacterium</taxon>
    </lineage>
</organism>
<dbReference type="Proteomes" id="UP000561726">
    <property type="component" value="Unassembled WGS sequence"/>
</dbReference>
<accession>A0A7W9E2F5</accession>
<dbReference type="EMBL" id="JACHBQ010000001">
    <property type="protein sequence ID" value="MBB5640028.1"/>
    <property type="molecule type" value="Genomic_DNA"/>
</dbReference>
<proteinExistence type="predicted"/>
<feature type="compositionally biased region" description="Polar residues" evidence="1">
    <location>
        <begin position="81"/>
        <end position="90"/>
    </location>
</feature>
<evidence type="ECO:0000256" key="1">
    <source>
        <dbReference type="SAM" id="MobiDB-lite"/>
    </source>
</evidence>
<dbReference type="AlphaFoldDB" id="A0A7W9E2F5"/>
<dbReference type="InterPro" id="IPR029032">
    <property type="entry name" value="AhpD-like"/>
</dbReference>
<feature type="region of interest" description="Disordered" evidence="1">
    <location>
        <begin position="81"/>
        <end position="113"/>
    </location>
</feature>
<evidence type="ECO:0000313" key="2">
    <source>
        <dbReference type="EMBL" id="MBB5640028.1"/>
    </source>
</evidence>
<gene>
    <name evidence="2" type="ORF">BJ997_000576</name>
</gene>
<sequence length="136" mass="14754">MATGETPVMDAITDINAVSLARTDLDARSLLLVRIAALVAVDAPIASYLLHVGPASDVGLTVDDVEDVLVAVPPCATGTLHPTKSSALRTRQSRKPLAHGWPRSTSGRVRSRQRMIRPTPPKHVRVPCSMERCERW</sequence>